<dbReference type="PRINTS" id="PR00406">
    <property type="entry name" value="CYTB5RDTASE"/>
</dbReference>
<comment type="cofactor">
    <cofactor evidence="1">
        <name>FAD</name>
        <dbReference type="ChEBI" id="CHEBI:57692"/>
    </cofactor>
</comment>
<dbReference type="OrthoDB" id="9796486at2"/>
<dbReference type="InterPro" id="IPR050415">
    <property type="entry name" value="MRET"/>
</dbReference>
<dbReference type="GO" id="GO:0016491">
    <property type="term" value="F:oxidoreductase activity"/>
    <property type="evidence" value="ECO:0007669"/>
    <property type="project" value="InterPro"/>
</dbReference>
<dbReference type="Pfam" id="PF00175">
    <property type="entry name" value="NAD_binding_1"/>
    <property type="match status" value="1"/>
</dbReference>
<name>A0A562RLR5_9BURK</name>
<reference evidence="4 5" key="1">
    <citation type="journal article" date="2015" name="Stand. Genomic Sci.">
        <title>Genomic Encyclopedia of Bacterial and Archaeal Type Strains, Phase III: the genomes of soil and plant-associated and newly described type strains.</title>
        <authorList>
            <person name="Whitman W.B."/>
            <person name="Woyke T."/>
            <person name="Klenk H.P."/>
            <person name="Zhou Y."/>
            <person name="Lilburn T.G."/>
            <person name="Beck B.J."/>
            <person name="De Vos P."/>
            <person name="Vandamme P."/>
            <person name="Eisen J.A."/>
            <person name="Garrity G."/>
            <person name="Hugenholtz P."/>
            <person name="Kyrpides N.C."/>
        </authorList>
    </citation>
    <scope>NUCLEOTIDE SEQUENCE [LARGE SCALE GENOMIC DNA]</scope>
    <source>
        <strain evidence="4 5">CGMCC 1.10822</strain>
    </source>
</reference>
<feature type="domain" description="FAD-binding FR-type" evidence="3">
    <location>
        <begin position="6"/>
        <end position="106"/>
    </location>
</feature>
<dbReference type="PROSITE" id="PS51384">
    <property type="entry name" value="FAD_FR"/>
    <property type="match status" value="1"/>
</dbReference>
<dbReference type="InterPro" id="IPR001433">
    <property type="entry name" value="OxRdtase_FAD/NAD-bd"/>
</dbReference>
<dbReference type="InterPro" id="IPR039261">
    <property type="entry name" value="FNR_nucleotide-bd"/>
</dbReference>
<dbReference type="GO" id="GO:0051537">
    <property type="term" value="F:2 iron, 2 sulfur cluster binding"/>
    <property type="evidence" value="ECO:0007669"/>
    <property type="project" value="UniProtKB-KW"/>
</dbReference>
<dbReference type="Pfam" id="PF00970">
    <property type="entry name" value="FAD_binding_6"/>
    <property type="match status" value="1"/>
</dbReference>
<keyword evidence="5" id="KW-1185">Reference proteome</keyword>
<keyword evidence="2" id="KW-0479">Metal-binding</keyword>
<keyword evidence="2" id="KW-0411">Iron-sulfur</keyword>
<dbReference type="Gene3D" id="2.40.30.10">
    <property type="entry name" value="Translation factors"/>
    <property type="match status" value="1"/>
</dbReference>
<protein>
    <submittedName>
        <fullName evidence="4">Ferredoxin-NADP reductase</fullName>
    </submittedName>
</protein>
<dbReference type="InterPro" id="IPR017938">
    <property type="entry name" value="Riboflavin_synthase-like_b-brl"/>
</dbReference>
<proteinExistence type="predicted"/>
<evidence type="ECO:0000313" key="4">
    <source>
        <dbReference type="EMBL" id="TWI69987.1"/>
    </source>
</evidence>
<dbReference type="RefSeq" id="WP_145647691.1">
    <property type="nucleotide sequence ID" value="NZ_VLLB01000001.1"/>
</dbReference>
<dbReference type="SUPFAM" id="SSF52343">
    <property type="entry name" value="Ferredoxin reductase-like, C-terminal NADP-linked domain"/>
    <property type="match status" value="1"/>
</dbReference>
<gene>
    <name evidence="4" type="ORF">IP91_01065</name>
</gene>
<keyword evidence="2" id="KW-0408">Iron</keyword>
<evidence type="ECO:0000256" key="2">
    <source>
        <dbReference type="ARBA" id="ARBA00022714"/>
    </source>
</evidence>
<accession>A0A562RLR5</accession>
<organism evidence="4 5">
    <name type="scientific">Pseudoduganella lurida</name>
    <dbReference type="NCBI Taxonomy" id="1036180"/>
    <lineage>
        <taxon>Bacteria</taxon>
        <taxon>Pseudomonadati</taxon>
        <taxon>Pseudomonadota</taxon>
        <taxon>Betaproteobacteria</taxon>
        <taxon>Burkholderiales</taxon>
        <taxon>Oxalobacteraceae</taxon>
        <taxon>Telluria group</taxon>
        <taxon>Pseudoduganella</taxon>
    </lineage>
</organism>
<evidence type="ECO:0000259" key="3">
    <source>
        <dbReference type="PROSITE" id="PS51384"/>
    </source>
</evidence>
<dbReference type="AlphaFoldDB" id="A0A562RLR5"/>
<dbReference type="Proteomes" id="UP000318431">
    <property type="component" value="Unassembled WGS sequence"/>
</dbReference>
<dbReference type="InterPro" id="IPR008333">
    <property type="entry name" value="Cbr1-like_FAD-bd_dom"/>
</dbReference>
<evidence type="ECO:0000256" key="1">
    <source>
        <dbReference type="ARBA" id="ARBA00001974"/>
    </source>
</evidence>
<dbReference type="EMBL" id="VLLB01000001">
    <property type="protein sequence ID" value="TWI69987.1"/>
    <property type="molecule type" value="Genomic_DNA"/>
</dbReference>
<dbReference type="PANTHER" id="PTHR47354">
    <property type="entry name" value="NADH OXIDOREDUCTASE HCR"/>
    <property type="match status" value="1"/>
</dbReference>
<keyword evidence="2" id="KW-0001">2Fe-2S</keyword>
<dbReference type="PANTHER" id="PTHR47354:SF5">
    <property type="entry name" value="PROTEIN RFBI"/>
    <property type="match status" value="1"/>
</dbReference>
<dbReference type="SUPFAM" id="SSF63380">
    <property type="entry name" value="Riboflavin synthase domain-like"/>
    <property type="match status" value="1"/>
</dbReference>
<evidence type="ECO:0000313" key="5">
    <source>
        <dbReference type="Proteomes" id="UP000318431"/>
    </source>
</evidence>
<sequence length="247" mass="26313">MTPPPTAWHSATITRIEARTPRLRSYFLHAPLARHAAGQHVDVRLTAPDGYQARRSYSIASAPGAPELELAVELLADGEVSGWFHDAAQPGDTLDVRGPLGGHFVWQPAQPGPLLLLAGGSGVVPLVSIARAWRDAGAPVPALLLHSGRAWDSLAFRDELTAIAAGHPAFRFVTTVTRQPPSVPGPDYTRRLDGAMLEEVLAQWGHAPAQCYVCGANPFVEAAAQLLVARGVPPRAIRTERYGAAAQ</sequence>
<dbReference type="InterPro" id="IPR017927">
    <property type="entry name" value="FAD-bd_FR_type"/>
</dbReference>
<dbReference type="Gene3D" id="3.40.50.80">
    <property type="entry name" value="Nucleotide-binding domain of ferredoxin-NADP reductase (FNR) module"/>
    <property type="match status" value="1"/>
</dbReference>
<comment type="caution">
    <text evidence="4">The sequence shown here is derived from an EMBL/GenBank/DDBJ whole genome shotgun (WGS) entry which is preliminary data.</text>
</comment>